<reference evidence="4" key="1">
    <citation type="journal article" date="2018" name="Nat. Microbiol.">
        <title>Leveraging single-cell genomics to expand the fungal tree of life.</title>
        <authorList>
            <person name="Ahrendt S.R."/>
            <person name="Quandt C.A."/>
            <person name="Ciobanu D."/>
            <person name="Clum A."/>
            <person name="Salamov A."/>
            <person name="Andreopoulos B."/>
            <person name="Cheng J.F."/>
            <person name="Woyke T."/>
            <person name="Pelin A."/>
            <person name="Henrissat B."/>
            <person name="Reynolds N.K."/>
            <person name="Benny G.L."/>
            <person name="Smith M.E."/>
            <person name="James T.Y."/>
            <person name="Grigoriev I.V."/>
        </authorList>
    </citation>
    <scope>NUCLEOTIDE SEQUENCE [LARGE SCALE GENOMIC DNA]</scope>
    <source>
        <strain evidence="4">ATCC 52028</strain>
    </source>
</reference>
<dbReference type="AlphaFoldDB" id="A0A4P9X0T3"/>
<feature type="region of interest" description="Disordered" evidence="2">
    <location>
        <begin position="477"/>
        <end position="498"/>
    </location>
</feature>
<evidence type="ECO:0000313" key="3">
    <source>
        <dbReference type="EMBL" id="RKO98298.1"/>
    </source>
</evidence>
<keyword evidence="1" id="KW-0175">Coiled coil</keyword>
<feature type="coiled-coil region" evidence="1">
    <location>
        <begin position="578"/>
        <end position="622"/>
    </location>
</feature>
<keyword evidence="4" id="KW-1185">Reference proteome</keyword>
<feature type="compositionally biased region" description="Low complexity" evidence="2">
    <location>
        <begin position="42"/>
        <end position="53"/>
    </location>
</feature>
<feature type="region of interest" description="Disordered" evidence="2">
    <location>
        <begin position="513"/>
        <end position="559"/>
    </location>
</feature>
<evidence type="ECO:0000256" key="1">
    <source>
        <dbReference type="SAM" id="Coils"/>
    </source>
</evidence>
<dbReference type="EMBL" id="ML014506">
    <property type="protein sequence ID" value="RKO98298.1"/>
    <property type="molecule type" value="Genomic_DNA"/>
</dbReference>
<protein>
    <submittedName>
        <fullName evidence="3">Uncharacterized protein</fullName>
    </submittedName>
</protein>
<feature type="compositionally biased region" description="Low complexity" evidence="2">
    <location>
        <begin position="540"/>
        <end position="554"/>
    </location>
</feature>
<evidence type="ECO:0000256" key="2">
    <source>
        <dbReference type="SAM" id="MobiDB-lite"/>
    </source>
</evidence>
<feature type="non-terminal residue" evidence="3">
    <location>
        <position position="703"/>
    </location>
</feature>
<evidence type="ECO:0000313" key="4">
    <source>
        <dbReference type="Proteomes" id="UP000274922"/>
    </source>
</evidence>
<proteinExistence type="predicted"/>
<feature type="region of interest" description="Disordered" evidence="2">
    <location>
        <begin position="42"/>
        <end position="67"/>
    </location>
</feature>
<gene>
    <name evidence="3" type="ORF">CXG81DRAFT_21454</name>
</gene>
<dbReference type="Proteomes" id="UP000274922">
    <property type="component" value="Unassembled WGS sequence"/>
</dbReference>
<name>A0A4P9X0T3_9FUNG</name>
<sequence length="703" mass="77760">MFRLVGDHLATILDQCRVRIAGYRDPDEDPTLAEDHMSPCDAVSTAPVTASSAGPGARQHRHGKEPYQCPFPTVTLRSLLMEPEEVTYRDFPEGSTSRFYGECVANWELAKQMGVSRQDFLSSQRTPDGATLTLSTFRGYQKMWKVRLAAEKERRRFRRIKALLMQRFSNDLAERSRYMYVQQIERAMISMPSVQLLERFLQGPSSLPKKRAMLTALGAAFAVDVEVIPGLHHSLISEWYAKLSSETKIIQGNGRRTQREREGWVSEAELLAASETLLSNVPADGDAAAVEIVQRLQRYVFWRMFIRYPCRLATRTLTYGGPSGNTLQVENDTVRIHLEEYKTVRCYGAQDFVIEDGVLIGPLRRLLAMRQEGDYVFRMSNGQPYSLPVFSRHVASWMREIIERPITVQIARKALATATWGQELTANRISDISRNVYQHSVTTHLEYYKLLQDVEDPSGSDVSEDDELAASGAAWQAPVHPPATDSVASPPETPGILVSQSDTAVDDCENGFFNDSKALNSGSRGGSVARATPRSKRRASAAAKPPAGAHAQPGLATDDEEVARTARMKARADAEIAAAQAVEAKAKADAALADAEERRCRVALARRQLEAQEQAEAAARAEAAAHAEAQVVQEATAAGQRARDNAMAEIAGTARADVQARAAERQVRPGAEAEHHQRVKLVQYPTVELWTLVPPPSVVVWQD</sequence>
<accession>A0A4P9X0T3</accession>
<organism evidence="3 4">
    <name type="scientific">Caulochytrium protostelioides</name>
    <dbReference type="NCBI Taxonomy" id="1555241"/>
    <lineage>
        <taxon>Eukaryota</taxon>
        <taxon>Fungi</taxon>
        <taxon>Fungi incertae sedis</taxon>
        <taxon>Chytridiomycota</taxon>
        <taxon>Chytridiomycota incertae sedis</taxon>
        <taxon>Chytridiomycetes</taxon>
        <taxon>Caulochytriales</taxon>
        <taxon>Caulochytriaceae</taxon>
        <taxon>Caulochytrium</taxon>
    </lineage>
</organism>